<keyword evidence="1" id="KW-1185">Reference proteome</keyword>
<accession>A0A915JGE9</accession>
<evidence type="ECO:0000313" key="1">
    <source>
        <dbReference type="Proteomes" id="UP000887565"/>
    </source>
</evidence>
<dbReference type="WBParaSite" id="nRc.2.0.1.t25399-RA">
    <property type="protein sequence ID" value="nRc.2.0.1.t25399-RA"/>
    <property type="gene ID" value="nRc.2.0.1.g25399"/>
</dbReference>
<dbReference type="AlphaFoldDB" id="A0A915JGE9"/>
<evidence type="ECO:0000313" key="2">
    <source>
        <dbReference type="WBParaSite" id="nRc.2.0.1.t25399-RA"/>
    </source>
</evidence>
<protein>
    <submittedName>
        <fullName evidence="2">Uncharacterized protein</fullName>
    </submittedName>
</protein>
<organism evidence="1 2">
    <name type="scientific">Romanomermis culicivorax</name>
    <name type="common">Nematode worm</name>
    <dbReference type="NCBI Taxonomy" id="13658"/>
    <lineage>
        <taxon>Eukaryota</taxon>
        <taxon>Metazoa</taxon>
        <taxon>Ecdysozoa</taxon>
        <taxon>Nematoda</taxon>
        <taxon>Enoplea</taxon>
        <taxon>Dorylaimia</taxon>
        <taxon>Mermithida</taxon>
        <taxon>Mermithoidea</taxon>
        <taxon>Mermithidae</taxon>
        <taxon>Romanomermis</taxon>
    </lineage>
</organism>
<name>A0A915JGE9_ROMCU</name>
<dbReference type="Proteomes" id="UP000887565">
    <property type="component" value="Unplaced"/>
</dbReference>
<reference evidence="2" key="1">
    <citation type="submission" date="2022-11" db="UniProtKB">
        <authorList>
            <consortium name="WormBaseParasite"/>
        </authorList>
    </citation>
    <scope>IDENTIFICATION</scope>
</reference>
<proteinExistence type="predicted"/>
<sequence length="72" mass="7529">MDSYAGALQYIGADGVPTRATVLPMHFGLAKWGPHPEVSPYAPPKSAQNTTATWLAPLCVAKNPFGHPGDGP</sequence>